<dbReference type="FunFam" id="2.30.38.10:FF:000001">
    <property type="entry name" value="Non-ribosomal peptide synthetase PvdI"/>
    <property type="match status" value="1"/>
</dbReference>
<dbReference type="InterPro" id="IPR045851">
    <property type="entry name" value="AMP-bd_C_sf"/>
</dbReference>
<dbReference type="InterPro" id="IPR023213">
    <property type="entry name" value="CAT-like_dom_sf"/>
</dbReference>
<reference evidence="10 11" key="1">
    <citation type="journal article" date="2008" name="Chem. Biol. Interact.">
        <title>Extending the Bacillus cereus group genomics to putative food-borne pathogens of different toxicity.</title>
        <authorList>
            <person name="Lapidus A."/>
            <person name="Goltsman E."/>
            <person name="Auger S."/>
            <person name="Galleron N."/>
            <person name="Segurens B."/>
            <person name="Dossat C."/>
            <person name="Land M.L."/>
            <person name="Broussolle V."/>
            <person name="Brillard J."/>
            <person name="Guinebretiere M.H."/>
            <person name="Sanchis V."/>
            <person name="Nguen-The C."/>
            <person name="Lereclus D."/>
            <person name="Richardson P."/>
            <person name="Wincker P."/>
            <person name="Weissenbach J."/>
            <person name="Ehrlich S.D."/>
            <person name="Sorokin A."/>
        </authorList>
    </citation>
    <scope>NUCLEOTIDE SEQUENCE [LARGE SCALE GENOMIC DNA]</scope>
    <source>
        <strain evidence="10 11">KBAB4</strain>
    </source>
</reference>
<dbReference type="GO" id="GO:0017000">
    <property type="term" value="P:antibiotic biosynthetic process"/>
    <property type="evidence" value="ECO:0007669"/>
    <property type="project" value="UniProtKB-KW"/>
</dbReference>
<dbReference type="InterPro" id="IPR009081">
    <property type="entry name" value="PP-bd_ACP"/>
</dbReference>
<evidence type="ECO:0000313" key="10">
    <source>
        <dbReference type="EMBL" id="ABY43018.1"/>
    </source>
</evidence>
<dbReference type="NCBIfam" id="TIGR01733">
    <property type="entry name" value="AA-adenyl-dom"/>
    <property type="match status" value="3"/>
</dbReference>
<comment type="similarity">
    <text evidence="2">Belongs to the ATP-dependent AMP-binding enzyme family.</text>
</comment>
<dbReference type="GO" id="GO:0005829">
    <property type="term" value="C:cytosol"/>
    <property type="evidence" value="ECO:0007669"/>
    <property type="project" value="TreeGrafter"/>
</dbReference>
<dbReference type="eggNOG" id="COG1020">
    <property type="taxonomic scope" value="Bacteria"/>
</dbReference>
<dbReference type="Proteomes" id="UP000002154">
    <property type="component" value="Chromosome"/>
</dbReference>
<evidence type="ECO:0000256" key="4">
    <source>
        <dbReference type="ARBA" id="ARBA00022553"/>
    </source>
</evidence>
<dbReference type="GO" id="GO:0008610">
    <property type="term" value="P:lipid biosynthetic process"/>
    <property type="evidence" value="ECO:0007669"/>
    <property type="project" value="UniProtKB-ARBA"/>
</dbReference>
<organism evidence="10 11">
    <name type="scientific">Bacillus mycoides (strain KBAB4)</name>
    <name type="common">Bacillus weihenstephanensis</name>
    <dbReference type="NCBI Taxonomy" id="315730"/>
    <lineage>
        <taxon>Bacteria</taxon>
        <taxon>Bacillati</taxon>
        <taxon>Bacillota</taxon>
        <taxon>Bacilli</taxon>
        <taxon>Bacillales</taxon>
        <taxon>Bacillaceae</taxon>
        <taxon>Bacillus</taxon>
        <taxon>Bacillus cereus group</taxon>
    </lineage>
</organism>
<dbReference type="Gene3D" id="3.30.559.10">
    <property type="entry name" value="Chloramphenicol acetyltransferase-like domain"/>
    <property type="match status" value="5"/>
</dbReference>
<dbReference type="FunFam" id="3.40.50.980:FF:000001">
    <property type="entry name" value="Non-ribosomal peptide synthetase"/>
    <property type="match status" value="3"/>
</dbReference>
<evidence type="ECO:0000256" key="8">
    <source>
        <dbReference type="ARBA" id="ARBA00023194"/>
    </source>
</evidence>
<dbReference type="GO" id="GO:0003824">
    <property type="term" value="F:catalytic activity"/>
    <property type="evidence" value="ECO:0007669"/>
    <property type="project" value="InterPro"/>
</dbReference>
<dbReference type="HOGENOM" id="CLU_223888_0_0_9"/>
<dbReference type="InterPro" id="IPR010060">
    <property type="entry name" value="NRPS_synth"/>
</dbReference>
<dbReference type="GO" id="GO:0044550">
    <property type="term" value="P:secondary metabolite biosynthetic process"/>
    <property type="evidence" value="ECO:0007669"/>
    <property type="project" value="TreeGrafter"/>
</dbReference>
<dbReference type="InterPro" id="IPR020845">
    <property type="entry name" value="AMP-binding_CS"/>
</dbReference>
<gene>
    <name evidence="10" type="ordered locus">BcerKBAB4_1784</name>
</gene>
<dbReference type="PANTHER" id="PTHR45527:SF1">
    <property type="entry name" value="FATTY ACID SYNTHASE"/>
    <property type="match status" value="1"/>
</dbReference>
<evidence type="ECO:0000256" key="6">
    <source>
        <dbReference type="ARBA" id="ARBA00022741"/>
    </source>
</evidence>
<dbReference type="GO" id="GO:0031177">
    <property type="term" value="F:phosphopantetheine binding"/>
    <property type="evidence" value="ECO:0007669"/>
    <property type="project" value="InterPro"/>
</dbReference>
<proteinExistence type="inferred from homology"/>
<dbReference type="NCBIfam" id="TIGR01720">
    <property type="entry name" value="NRPS-para261"/>
    <property type="match status" value="1"/>
</dbReference>
<keyword evidence="6" id="KW-0547">Nucleotide-binding</keyword>
<dbReference type="EMBL" id="CP000903">
    <property type="protein sequence ID" value="ABY43018.1"/>
    <property type="molecule type" value="Genomic_DNA"/>
</dbReference>
<dbReference type="InterPro" id="IPR010071">
    <property type="entry name" value="AA_adenyl_dom"/>
</dbReference>
<evidence type="ECO:0000256" key="3">
    <source>
        <dbReference type="ARBA" id="ARBA00022450"/>
    </source>
</evidence>
<keyword evidence="8" id="KW-0045">Antibiotic biosynthesis</keyword>
<dbReference type="GO" id="GO:0005524">
    <property type="term" value="F:ATP binding"/>
    <property type="evidence" value="ECO:0007669"/>
    <property type="project" value="UniProtKB-KW"/>
</dbReference>
<name>A9VQN3_BACMK</name>
<keyword evidence="5" id="KW-0677">Repeat</keyword>
<dbReference type="InterPro" id="IPR025110">
    <property type="entry name" value="AMP-bd_C"/>
</dbReference>
<keyword evidence="4" id="KW-0597">Phosphoprotein</keyword>
<dbReference type="CDD" id="cd19543">
    <property type="entry name" value="DCL_NRPS"/>
    <property type="match status" value="1"/>
</dbReference>
<dbReference type="InterPro" id="IPR020806">
    <property type="entry name" value="PKS_PP-bd"/>
</dbReference>
<dbReference type="PROSITE" id="PS50075">
    <property type="entry name" value="CARRIER"/>
    <property type="match status" value="3"/>
</dbReference>
<dbReference type="InterPro" id="IPR006162">
    <property type="entry name" value="Ppantetheine_attach_site"/>
</dbReference>
<dbReference type="CDD" id="cd05930">
    <property type="entry name" value="A_NRPS"/>
    <property type="match status" value="2"/>
</dbReference>
<dbReference type="PROSITE" id="PS00455">
    <property type="entry name" value="AMP_BINDING"/>
    <property type="match status" value="3"/>
</dbReference>
<dbReference type="InterPro" id="IPR001242">
    <property type="entry name" value="Condensation_dom"/>
</dbReference>
<dbReference type="Pfam" id="PF00550">
    <property type="entry name" value="PP-binding"/>
    <property type="match status" value="3"/>
</dbReference>
<dbReference type="NCBIfam" id="NF003417">
    <property type="entry name" value="PRK04813.1"/>
    <property type="match status" value="3"/>
</dbReference>
<dbReference type="SUPFAM" id="SSF56801">
    <property type="entry name" value="Acetyl-CoA synthetase-like"/>
    <property type="match status" value="3"/>
</dbReference>
<dbReference type="Pfam" id="PF00668">
    <property type="entry name" value="Condensation"/>
    <property type="match status" value="5"/>
</dbReference>
<protein>
    <submittedName>
        <fullName evidence="10">Amino acid adenylation domain</fullName>
    </submittedName>
</protein>
<evidence type="ECO:0000256" key="7">
    <source>
        <dbReference type="ARBA" id="ARBA00022840"/>
    </source>
</evidence>
<dbReference type="Gene3D" id="3.30.300.30">
    <property type="match status" value="3"/>
</dbReference>
<dbReference type="KEGG" id="bwe:BcerKBAB4_1784"/>
<dbReference type="InterPro" id="IPR036736">
    <property type="entry name" value="ACP-like_sf"/>
</dbReference>
<dbReference type="Pfam" id="PF13193">
    <property type="entry name" value="AMP-binding_C"/>
    <property type="match status" value="2"/>
</dbReference>
<evidence type="ECO:0000256" key="5">
    <source>
        <dbReference type="ARBA" id="ARBA00022737"/>
    </source>
</evidence>
<keyword evidence="7" id="KW-0067">ATP-binding</keyword>
<dbReference type="PANTHER" id="PTHR45527">
    <property type="entry name" value="NONRIBOSOMAL PEPTIDE SYNTHETASE"/>
    <property type="match status" value="1"/>
</dbReference>
<feature type="domain" description="Carrier" evidence="9">
    <location>
        <begin position="2493"/>
        <end position="2568"/>
    </location>
</feature>
<evidence type="ECO:0000256" key="2">
    <source>
        <dbReference type="ARBA" id="ARBA00006432"/>
    </source>
</evidence>
<comment type="cofactor">
    <cofactor evidence="1">
        <name>pantetheine 4'-phosphate</name>
        <dbReference type="ChEBI" id="CHEBI:47942"/>
    </cofactor>
</comment>
<dbReference type="CDD" id="cd19531">
    <property type="entry name" value="LCL_NRPS-like"/>
    <property type="match status" value="2"/>
</dbReference>
<dbReference type="Gene3D" id="3.40.50.980">
    <property type="match status" value="6"/>
</dbReference>
<dbReference type="InterPro" id="IPR000873">
    <property type="entry name" value="AMP-dep_synth/lig_dom"/>
</dbReference>
<accession>A9VQN3</accession>
<dbReference type="FunFam" id="3.30.300.30:FF:000015">
    <property type="entry name" value="Nonribosomal peptide synthase SidD"/>
    <property type="match status" value="1"/>
</dbReference>
<dbReference type="SUPFAM" id="SSF47336">
    <property type="entry name" value="ACP-like"/>
    <property type="match status" value="3"/>
</dbReference>
<evidence type="ECO:0000259" key="9">
    <source>
        <dbReference type="PROSITE" id="PS50075"/>
    </source>
</evidence>
<dbReference type="SUPFAM" id="SSF52777">
    <property type="entry name" value="CoA-dependent acyltransferases"/>
    <property type="match status" value="10"/>
</dbReference>
<keyword evidence="3" id="KW-0596">Phosphopantetheine</keyword>
<dbReference type="SMART" id="SM01294">
    <property type="entry name" value="PKS_PP_betabranch"/>
    <property type="match status" value="1"/>
</dbReference>
<evidence type="ECO:0000313" key="11">
    <source>
        <dbReference type="Proteomes" id="UP000002154"/>
    </source>
</evidence>
<dbReference type="GO" id="GO:0043041">
    <property type="term" value="P:amino acid activation for nonribosomal peptide biosynthetic process"/>
    <property type="evidence" value="ECO:0007669"/>
    <property type="project" value="TreeGrafter"/>
</dbReference>
<dbReference type="FunFam" id="1.10.1200.10:FF:000005">
    <property type="entry name" value="Nonribosomal peptide synthetase 1"/>
    <property type="match status" value="2"/>
</dbReference>
<evidence type="ECO:0000256" key="1">
    <source>
        <dbReference type="ARBA" id="ARBA00001957"/>
    </source>
</evidence>
<dbReference type="Gene3D" id="3.30.559.30">
    <property type="entry name" value="Nonribosomal peptide synthetase, condensation domain"/>
    <property type="match status" value="5"/>
</dbReference>
<feature type="domain" description="Carrier" evidence="9">
    <location>
        <begin position="962"/>
        <end position="1038"/>
    </location>
</feature>
<sequence length="4080" mass="469667">MMIKLDKQNLEDILGLTPIQEGLLFHYLKNPQSDEYFEQICLGILGRVDAGLFTKAWDAVVQTNEQLRTLFRWEKVKTPVQIVLKEHTPHIKIIDLTHKSESEKNILLEEIKVKDREKKFDLREIPFRVTLCILAEERHEMIISNHHIIYDGWSNGIILKEFLNAYRCLSESETYNLPTKKKYKDFIKYIQKQDKEGQKVFWQEYLKGFNSQNRLEVTKKKHKSIRKDHQYRIQFSRDKLEGFAKGNEVTLAALVYSLWGIVLQKNHNIDDIIFGATISGRAGTFNGIEEMVGLFINTVPLRVKKDSGETSIELIKKLNKTLQDWELYGTSSLVDIKKYSELDTEIDLFDTIVVFENYPLDQTILTNKNRIALNSYSTFEMTNYGLSISISLHKDIEICFSYNEQLYESSKIERLAQHFTIIAEAVIKNPHKKIEEIDIVSIEEKKQILLEFNNTRKTYSHQLTISQLFEQQAMKTPDNVAIVYKNRTMTYEELNDISNNLSNELLRKGVKKGEIIGIMTDPSIEMLIGIIAILKVGAAYLPIDPEYPESRKMYMIQDSQTKFILTSKDVINKNDYVIGKFNNDCIFILDNSRKISGETLLPKVNLSPNDLFTVLYTSGTTGKPKGVMIENRNVVNLVQWFGKTFNITEKTNLLQLTNYVFDPSIEDFFGTLLYGATLHIAEKNLILNKEHFCDYVDQHEIHIINFIPTVLKELLCHDRKLQSLHTVISGGERLEESLKDALIDRGYKLYNNYGPAETTVDALSVECSENTVSLGRPISNVRCYILDKDKNISPIGVPGELYIAGDGVGRGYLNLPEFTNEKFMNDPFNPNDRMYKTGDLGRWLPNGEIEFLGREDHQVKIRGYRIELSEIHNLILKRNYIEDVAVIDWEINNGKKVICAYIVSHVQVNMEELKGFLAKELPDYMLPSYYIQLESLPLTSIGKLDRRNLPAPQIHTYKGYVAPKNKVQEELVEVWSAVLGLHQGEIGIHDNFFELGGDSILSIQIVGKALQKGIEITVSQMFENQTIAELADCIADIKESYSEDQIEEPETGEVLLTPIQKWFFEQDLENYHHWNQSVLLETRAGINPTLLHESFRILTNYHDSFRLRYYQRAGEWIQVYSESDENVLFELHDFNNSHMHEILSKLQYELNITDGPLIKVAYFDSGDQEKGRLFITVHHLVIDGYSWRLMLDTLQMIYEQLTNSGSVQLPVKGLSFKKWSEHLYEYAYSNQLKDELAFWKNNVPSSVNTIPIDMEGGRNDENSARTLSFMLTEKETKYLLHDTYQLFKMRIDDILLSALSSTLANWSGETLVDLEGHGRNPLLKEYDTSRTVGWFTCVYPIVMGDIEKEKGIAEILKQVKERYRAIPNGGIGYEILYYLAEKEMRGQISSRKRAQISFNYLGQFEQAIKKQQLFNISDVNTGPTRDLNGIRSHLLEIECMIVDKKLCVEWKYSANSHLVETIQGLAKDFVNNLKNIIDHCQTKEGTYLTPSDFPLVSIDQKKIDEWIEVYKNIEDIYMLSPVQQSMVFHHIYSPKSSVTVEQTIFSIKSKLDIEIFEKAWQKLLDRHESLRTSYHWEGLEEPVQIVHKDLKIPFQVLDWTNFSKSEGLQKLEQLIEEDRKKGFDLSKPPLMRILVIKQEEYAYDVVWTHHHLQLDGWCNSILFKELGQCYEALCVDEKITFGHVYSFKDYIDWLRRQDKKKAEQFWRTELDGFKTPIRFNNIFPAKNSNQLSAFGDVVYEVSEDKQQIIQDFTRKNRITLNTMIQGAWAILLNRYSQETDIIFGVTSSGRPAELEGSDSIIGCFMNTLPFRVKINKNVNLIKWLKDVQLKQVEMRQYEYTSLVDIRSWIDMPRSSALYDLYESIVIVENYPFDVKLKDGIGSLQVRSVRIDEQMDYPLVVYCNLQPKLQLKLLFNSSFLNETEANQILSHLINILWEMLVSEDGKLENISMISEKELTHILSDNNSTSLDYPKNQCFQDLFTDQVKLNLNKPAVIQGNESLSYTELDILSNQLAHKLIKLGVGPEIPVGVYVERSPKMIVGILAVLKAGGAFLPIDMDYPGERINLMLKDAQVPILLTQNNLQSKIRDYQGHTVCLDIEWDSVLEEPKNQPSVRIEPQNLAYIIYTSGSTGRPKGVMMSHEAVVSHSIDICKRYELTPEDRVLQFSSISFDISLEQIFTTLAAGSSLVLRDKNIWTPYQFSQKCVELGLSVVNLPTNYWGEIVQEWYTRPEIIPDSNLRLVIVGGEQMPAEKVGMWEQLPLEDIILLNAYGPAETAMTSTLYEVSGKRTKSADLKVIPVGKPLANRRIYILDENMHPLPIGVKGEIFIGGIPLARGYINNSKLTKDKFIRDPYYHNYGKMLYKTGDMGKLLCDGNIEVLGRKDDQTKIRGHRIDIGEIEVVLNKCDNIKNSIVVVKNGVANDKYLVAFYDSPSNGTNNQCSIRGFLRKKLPEYMIPSYFIQLGSLPLSPNGKIDRKSLENMEIKVQFDEEYQKPYNTIQQKLVSIWRKILGTDGVGINHHFFEIGGQSLKAITLVSEIHREFEVELPLGNIFTFPTIKELAVIIEEMMGKKETYEAIRLAPPQEYYEVSPAQKSMYIVSQLNGASTNYNITGAVFLEGEVNIVQIEKALQALINRHESLRTSFKQVQGKIVQKIHQNPEWNMQHLYADEQNFESVVETFIRPFDLEKGPLFRAAIVEVLPSSKYLLVYDMHHIISDGLSMGILIREFASLYQKNNLPDVRIQYKDFSNWQNKMIESGNWKLKELYWLEIFSKEIPLLNLPTDYPRLDEPMFEGDVVQFNLDAYYTSKLNEISSRKGATLYSLLLSAFNILLFKYSGQEDIIIGSPVAGRLNSELENVVGMFVNTLALRNYPTSEKRFEDFLKEVASHTLQALEHQEYSFEMLVDKLQLRKNVNRHPLFDVMFAFENVDAVRAEIGDFEIKLYEYTNRTSKFDLELKVTEQDGQLRFIFEYSTGLFRKETIERMAEHFVKIIDTIIEDITIPIEEIDLVTMKEKNRIGVFNNTDTLYPEEKTIKRIFEELVEKHPNRTAVVFGQRTITYKELNDKANQLAKHLIKKGAGNDTVIALLAEPSIEMIIGLWSIIKSGAIYLPLDPEFPLERINSMIEDSDTILLLTQSHLVTSNDFTCEVMELEDKSLFFECPSNIEERSTVDNPIYIIYTSGTTGLPKGVPIKNQSLVNYISWFTREASITYRDKTLLLSSFAFDLGYTSVYTALLNGGELHLVPKEHYMLPETLITYLKEKKISYIKLTPSLFNYLVNHRMVEDYENCMALRLIVLGGEEVKSADISKFNRVYPQTVIMNHYGPTETTIGALFHKFNATDFDLVSKGTVIGKPVDNTKIFILDRGQKLVPLGMAGEICIGGVGVTEGYLNQIDLNSEKFITVSPLGHEKIKLYRTGDLGRLTCHQEVEFLGRIDNQLKIRGYRVELEEINSVLLQHDMILDAIVVPKKDKENNNILCAYIVLKENENGWGIREYLSSKIPYYMMPSIFIKLDRIPLTPNGKLNVKALPEIKDELLIKTNYELPEDPIEKTVAQMWEETLNVKQISMNDSFFEMGGNSLSLMLLMAEIHKKFSVDISLREAFKAPTVRDISKHIKKRSESKYVSLQPVKKCEYYDLSSAQKRIYTLQQMEGIGTSYNMPRATLLEGEINLDKLEKAFCEIVKRHEAFQTSIEVVDGVPKQRIQGEVDIEISYSVLDEHLCSNPSSKLNVELENIIDEFIEPFDLSKAPLVRVKIIRLSSHKHVLLTDMHHLISDGYSVNILLQELSELYQGKLLQENPIQYKEFVYWQNEFLKTSAASIQEKYWLDVLSGDLPVLDMPTDFPRPIIQSFEGNSFIFEGGNELKQRLDNLCLETDTTLYMILSAAYSILLSKCSSQHDIIVGMPILGRTHSDLKNIIGMFANTIAIRSFPIEKKNFTEFLSEIKEQLIKAYDNQDYQFDMIIDKLKIKRDLGRNPIFSTMLAFQESQINESIMGNLKMTPVQYRNKISKFDLTLFVEKGKKELFFEFEYASSLYRMETIKKLAENFLGILDTISSNKEIKLENIEIEGLVIENTEIENVKFNF</sequence>
<dbReference type="PROSITE" id="PS00012">
    <property type="entry name" value="PHOSPHOPANTETHEINE"/>
    <property type="match status" value="1"/>
</dbReference>
<dbReference type="Gene3D" id="1.10.1200.10">
    <property type="entry name" value="ACP-like"/>
    <property type="match status" value="3"/>
</dbReference>
<feature type="domain" description="Carrier" evidence="9">
    <location>
        <begin position="3541"/>
        <end position="3616"/>
    </location>
</feature>
<dbReference type="FunFam" id="3.40.50.12780:FF:000012">
    <property type="entry name" value="Non-ribosomal peptide synthetase"/>
    <property type="match status" value="2"/>
</dbReference>
<dbReference type="SMART" id="SM00823">
    <property type="entry name" value="PKS_PP"/>
    <property type="match status" value="3"/>
</dbReference>
<dbReference type="Pfam" id="PF00501">
    <property type="entry name" value="AMP-binding"/>
    <property type="match status" value="3"/>
</dbReference>
<dbReference type="CDD" id="cd19534">
    <property type="entry name" value="E_NRPS"/>
    <property type="match status" value="1"/>
</dbReference>
<dbReference type="Gene3D" id="2.30.38.10">
    <property type="entry name" value="Luciferase, Domain 3"/>
    <property type="match status" value="3"/>
</dbReference>